<dbReference type="Gene3D" id="1.10.150.130">
    <property type="match status" value="1"/>
</dbReference>
<evidence type="ECO:0000313" key="12">
    <source>
        <dbReference type="EMBL" id="MBC8543181.1"/>
    </source>
</evidence>
<evidence type="ECO:0000259" key="10">
    <source>
        <dbReference type="PROSITE" id="PS51898"/>
    </source>
</evidence>
<dbReference type="InterPro" id="IPR010998">
    <property type="entry name" value="Integrase_recombinase_N"/>
</dbReference>
<evidence type="ECO:0000256" key="1">
    <source>
        <dbReference type="ARBA" id="ARBA00004496"/>
    </source>
</evidence>
<dbReference type="Gene3D" id="1.10.443.10">
    <property type="entry name" value="Intergrase catalytic core"/>
    <property type="match status" value="1"/>
</dbReference>
<evidence type="ECO:0000256" key="3">
    <source>
        <dbReference type="ARBA" id="ARBA00022618"/>
    </source>
</evidence>
<dbReference type="InterPro" id="IPR013762">
    <property type="entry name" value="Integrase-like_cat_sf"/>
</dbReference>
<dbReference type="PROSITE" id="PS51898">
    <property type="entry name" value="TYR_RECOMBINASE"/>
    <property type="match status" value="1"/>
</dbReference>
<evidence type="ECO:0000256" key="9">
    <source>
        <dbReference type="PROSITE-ProRule" id="PRU01248"/>
    </source>
</evidence>
<dbReference type="EMBL" id="JACRSQ010000007">
    <property type="protein sequence ID" value="MBC8543181.1"/>
    <property type="molecule type" value="Genomic_DNA"/>
</dbReference>
<evidence type="ECO:0000259" key="11">
    <source>
        <dbReference type="PROSITE" id="PS51900"/>
    </source>
</evidence>
<evidence type="ECO:0000256" key="7">
    <source>
        <dbReference type="ARBA" id="ARBA00023172"/>
    </source>
</evidence>
<protein>
    <submittedName>
        <fullName evidence="12">Tyrosine-type recombinase/integrase</fullName>
    </submittedName>
</protein>
<dbReference type="InterPro" id="IPR044068">
    <property type="entry name" value="CB"/>
</dbReference>
<organism evidence="12 13">
    <name type="scientific">Bianquea renquensis</name>
    <dbReference type="NCBI Taxonomy" id="2763661"/>
    <lineage>
        <taxon>Bacteria</taxon>
        <taxon>Bacillati</taxon>
        <taxon>Bacillota</taxon>
        <taxon>Clostridia</taxon>
        <taxon>Eubacteriales</taxon>
        <taxon>Bianqueaceae</taxon>
        <taxon>Bianquea</taxon>
    </lineage>
</organism>
<dbReference type="RefSeq" id="WP_177713488.1">
    <property type="nucleotide sequence ID" value="NZ_JACRSQ010000007.1"/>
</dbReference>
<keyword evidence="13" id="KW-1185">Reference proteome</keyword>
<dbReference type="SUPFAM" id="SSF56349">
    <property type="entry name" value="DNA breaking-rejoining enzymes"/>
    <property type="match status" value="1"/>
</dbReference>
<dbReference type="PANTHER" id="PTHR30349">
    <property type="entry name" value="PHAGE INTEGRASE-RELATED"/>
    <property type="match status" value="1"/>
</dbReference>
<evidence type="ECO:0000313" key="13">
    <source>
        <dbReference type="Proteomes" id="UP000657006"/>
    </source>
</evidence>
<evidence type="ECO:0000256" key="5">
    <source>
        <dbReference type="ARBA" id="ARBA00022908"/>
    </source>
</evidence>
<keyword evidence="6 9" id="KW-0238">DNA-binding</keyword>
<dbReference type="AlphaFoldDB" id="A0A926DRD8"/>
<dbReference type="GO" id="GO:0015074">
    <property type="term" value="P:DNA integration"/>
    <property type="evidence" value="ECO:0007669"/>
    <property type="project" value="UniProtKB-KW"/>
</dbReference>
<keyword evidence="8" id="KW-0131">Cell cycle</keyword>
<accession>A0A926DRD8</accession>
<name>A0A926DRD8_9FIRM</name>
<evidence type="ECO:0000256" key="8">
    <source>
        <dbReference type="ARBA" id="ARBA00023306"/>
    </source>
</evidence>
<dbReference type="InterPro" id="IPR002104">
    <property type="entry name" value="Integrase_catalytic"/>
</dbReference>
<feature type="domain" description="Core-binding (CB)" evidence="11">
    <location>
        <begin position="17"/>
        <end position="128"/>
    </location>
</feature>
<keyword evidence="4" id="KW-0159">Chromosome partition</keyword>
<dbReference type="InterPro" id="IPR050090">
    <property type="entry name" value="Tyrosine_recombinase_XerCD"/>
</dbReference>
<dbReference type="PANTHER" id="PTHR30349:SF77">
    <property type="entry name" value="TYROSINE RECOMBINASE XERC"/>
    <property type="match status" value="1"/>
</dbReference>
<evidence type="ECO:0000256" key="6">
    <source>
        <dbReference type="ARBA" id="ARBA00023125"/>
    </source>
</evidence>
<gene>
    <name evidence="12" type="ORF">H8730_06460</name>
</gene>
<evidence type="ECO:0000256" key="4">
    <source>
        <dbReference type="ARBA" id="ARBA00022829"/>
    </source>
</evidence>
<dbReference type="GO" id="GO:0005737">
    <property type="term" value="C:cytoplasm"/>
    <property type="evidence" value="ECO:0007669"/>
    <property type="project" value="UniProtKB-SubCell"/>
</dbReference>
<dbReference type="GO" id="GO:0003677">
    <property type="term" value="F:DNA binding"/>
    <property type="evidence" value="ECO:0007669"/>
    <property type="project" value="UniProtKB-UniRule"/>
</dbReference>
<dbReference type="GO" id="GO:0006310">
    <property type="term" value="P:DNA recombination"/>
    <property type="evidence" value="ECO:0007669"/>
    <property type="project" value="UniProtKB-KW"/>
</dbReference>
<sequence length="352" mass="40840">MDYHEEQKKNDIKKLRELLFQLPEFCFEYFRGIEPTTAEKTRLGYAHDLRIFFSFLLEYIPSLSGKTIHDITLEDLDGVSAQQIEMFLDYLSYYEKPDEDGAVEEFQNGERGKARKISAVRSLYKYFYKKEKIKGNPAMLVSTPKIHDKNIIRLDVNEIARLLDEVESGDKLTKHQRVYHEHTRVRDLALISVLLGTGMRVSECVGLNLTDIDFENNGLRIVRKGGNESILYFGDEVEQALRDYLEQRKQILPLEGHEDALFLSLKKSRLTVRAVENLVKKYAQTVTQLKNISPHKLRSSYGTELYNETGDIYLVADVLGHKDVNTTRKHYAQIEDSRRRSAANVVKLRKEE</sequence>
<keyword evidence="2" id="KW-0963">Cytoplasm</keyword>
<dbReference type="PROSITE" id="PS51900">
    <property type="entry name" value="CB"/>
    <property type="match status" value="1"/>
</dbReference>
<keyword evidence="5" id="KW-0229">DNA integration</keyword>
<dbReference type="Proteomes" id="UP000657006">
    <property type="component" value="Unassembled WGS sequence"/>
</dbReference>
<dbReference type="GO" id="GO:0051301">
    <property type="term" value="P:cell division"/>
    <property type="evidence" value="ECO:0007669"/>
    <property type="project" value="UniProtKB-KW"/>
</dbReference>
<comment type="caution">
    <text evidence="12">The sequence shown here is derived from an EMBL/GenBank/DDBJ whole genome shotgun (WGS) entry which is preliminary data.</text>
</comment>
<feature type="domain" description="Tyr recombinase" evidence="10">
    <location>
        <begin position="149"/>
        <end position="344"/>
    </location>
</feature>
<comment type="subcellular location">
    <subcellularLocation>
        <location evidence="1">Cytoplasm</location>
    </subcellularLocation>
</comment>
<dbReference type="InterPro" id="IPR011010">
    <property type="entry name" value="DNA_brk_join_enz"/>
</dbReference>
<reference evidence="12" key="1">
    <citation type="submission" date="2020-08" db="EMBL/GenBank/DDBJ databases">
        <title>Genome public.</title>
        <authorList>
            <person name="Liu C."/>
            <person name="Sun Q."/>
        </authorList>
    </citation>
    <scope>NUCLEOTIDE SEQUENCE</scope>
    <source>
        <strain evidence="12">NSJ-32</strain>
    </source>
</reference>
<proteinExistence type="predicted"/>
<dbReference type="Pfam" id="PF00589">
    <property type="entry name" value="Phage_integrase"/>
    <property type="match status" value="1"/>
</dbReference>
<evidence type="ECO:0000256" key="2">
    <source>
        <dbReference type="ARBA" id="ARBA00022490"/>
    </source>
</evidence>
<dbReference type="GO" id="GO:0007059">
    <property type="term" value="P:chromosome segregation"/>
    <property type="evidence" value="ECO:0007669"/>
    <property type="project" value="UniProtKB-KW"/>
</dbReference>
<keyword evidence="7" id="KW-0233">DNA recombination</keyword>
<keyword evidence="3" id="KW-0132">Cell division</keyword>